<evidence type="ECO:0000256" key="8">
    <source>
        <dbReference type="SAM" id="MobiDB-lite"/>
    </source>
</evidence>
<dbReference type="InterPro" id="IPR032862">
    <property type="entry name" value="ALKBH6"/>
</dbReference>
<dbReference type="OrthoDB" id="412814at2759"/>
<keyword evidence="6" id="KW-0408">Iron</keyword>
<dbReference type="InterPro" id="IPR037151">
    <property type="entry name" value="AlkB-like_sf"/>
</dbReference>
<feature type="domain" description="Fe2OG dioxygenase" evidence="9">
    <location>
        <begin position="96"/>
        <end position="258"/>
    </location>
</feature>
<comment type="subcellular location">
    <subcellularLocation>
        <location evidence="1">Nucleus</location>
    </subcellularLocation>
</comment>
<keyword evidence="3" id="KW-0479">Metal-binding</keyword>
<dbReference type="Gramene" id="Pp3c2_18510V3.1">
    <property type="protein sequence ID" value="Pp3c2_18510V3.1"/>
    <property type="gene ID" value="Pp3c2_18510"/>
</dbReference>
<dbReference type="RefSeq" id="XP_024361823.1">
    <property type="nucleotide sequence ID" value="XM_024506055.1"/>
</dbReference>
<dbReference type="InterPro" id="IPR005123">
    <property type="entry name" value="Oxoglu/Fe-dep_dioxygenase_dom"/>
</dbReference>
<dbReference type="RefSeq" id="XP_024361839.1">
    <property type="nucleotide sequence ID" value="XM_024506071.2"/>
</dbReference>
<dbReference type="SMR" id="A0A2K1L234"/>
<dbReference type="RefSeq" id="XP_024361815.1">
    <property type="nucleotide sequence ID" value="XM_024506047.1"/>
</dbReference>
<evidence type="ECO:0000313" key="12">
    <source>
        <dbReference type="Proteomes" id="UP000006727"/>
    </source>
</evidence>
<proteinExistence type="inferred from homology"/>
<gene>
    <name evidence="11" type="primary">LOC112275570</name>
    <name evidence="10" type="ORF">PHYPA_002888</name>
</gene>
<evidence type="ECO:0000256" key="1">
    <source>
        <dbReference type="ARBA" id="ARBA00004123"/>
    </source>
</evidence>
<dbReference type="AlphaFoldDB" id="A0A2K1L234"/>
<dbReference type="EnsemblPlants" id="Pp3c2_18510V3.4">
    <property type="protein sequence ID" value="Pp3c2_18510V3.4"/>
    <property type="gene ID" value="Pp3c2_18510"/>
</dbReference>
<dbReference type="Pfam" id="PF13532">
    <property type="entry name" value="2OG-FeII_Oxy_2"/>
    <property type="match status" value="1"/>
</dbReference>
<dbReference type="GO" id="GO:0051213">
    <property type="term" value="F:dioxygenase activity"/>
    <property type="evidence" value="ECO:0007669"/>
    <property type="project" value="UniProtKB-KW"/>
</dbReference>
<reference evidence="11" key="3">
    <citation type="submission" date="2020-12" db="UniProtKB">
        <authorList>
            <consortium name="EnsemblPlants"/>
        </authorList>
    </citation>
    <scope>IDENTIFICATION</scope>
</reference>
<dbReference type="Gramene" id="Pp3c2_18510V3.2">
    <property type="protein sequence ID" value="Pp3c2_18510V3.2"/>
    <property type="gene ID" value="Pp3c2_18510"/>
</dbReference>
<dbReference type="PANTHER" id="PTHR46030">
    <property type="entry name" value="ALPHA-KETOGLUTARATE-DEPENDENT DIOXYGENASE ALKB HOMOLOG 6"/>
    <property type="match status" value="1"/>
</dbReference>
<dbReference type="GO" id="GO:0005634">
    <property type="term" value="C:nucleus"/>
    <property type="evidence" value="ECO:0000318"/>
    <property type="project" value="GO_Central"/>
</dbReference>
<dbReference type="EMBL" id="ABEU02000002">
    <property type="protein sequence ID" value="PNR60095.1"/>
    <property type="molecule type" value="Genomic_DNA"/>
</dbReference>
<dbReference type="GO" id="GO:0046872">
    <property type="term" value="F:metal ion binding"/>
    <property type="evidence" value="ECO:0007669"/>
    <property type="project" value="UniProtKB-KW"/>
</dbReference>
<keyword evidence="7" id="KW-0539">Nucleus</keyword>
<dbReference type="KEGG" id="ppp:112275570"/>
<dbReference type="STRING" id="3218.A0A2K1L234"/>
<dbReference type="FunCoup" id="A0A2K1L234">
    <property type="interactions" value="1515"/>
</dbReference>
<evidence type="ECO:0000259" key="9">
    <source>
        <dbReference type="PROSITE" id="PS51471"/>
    </source>
</evidence>
<evidence type="ECO:0000256" key="7">
    <source>
        <dbReference type="ARBA" id="ARBA00023242"/>
    </source>
</evidence>
<dbReference type="PaxDb" id="3218-PP1S281_19V6.1"/>
<dbReference type="EnsemblPlants" id="Pp3c2_18510V3.3">
    <property type="protein sequence ID" value="Pp3c2_18510V3.3"/>
    <property type="gene ID" value="Pp3c2_18510"/>
</dbReference>
<dbReference type="RefSeq" id="XP_024361831.1">
    <property type="nucleotide sequence ID" value="XM_024506063.2"/>
</dbReference>
<keyword evidence="4" id="KW-0223">Dioxygenase</keyword>
<dbReference type="PANTHER" id="PTHR46030:SF1">
    <property type="entry name" value="ALPHA-KETOGLUTARATE-DEPENDENT DIOXYGENASE ALKB HOMOLOG 6"/>
    <property type="match status" value="1"/>
</dbReference>
<evidence type="ECO:0000256" key="6">
    <source>
        <dbReference type="ARBA" id="ARBA00023004"/>
    </source>
</evidence>
<keyword evidence="12" id="KW-1185">Reference proteome</keyword>
<name>A0A2K1L234_PHYPA</name>
<dbReference type="EnsemblPlants" id="Pp3c2_18510V3.2">
    <property type="protein sequence ID" value="Pp3c2_18510V3.2"/>
    <property type="gene ID" value="Pp3c2_18510"/>
</dbReference>
<dbReference type="Proteomes" id="UP000006727">
    <property type="component" value="Chromosome 2"/>
</dbReference>
<dbReference type="PROSITE" id="PS51471">
    <property type="entry name" value="FE2OG_OXY"/>
    <property type="match status" value="1"/>
</dbReference>
<evidence type="ECO:0000313" key="11">
    <source>
        <dbReference type="EnsemblPlants" id="Pp3c2_18510V3.1"/>
    </source>
</evidence>
<evidence type="ECO:0000256" key="4">
    <source>
        <dbReference type="ARBA" id="ARBA00022964"/>
    </source>
</evidence>
<dbReference type="SUPFAM" id="SSF51197">
    <property type="entry name" value="Clavaminate synthase-like"/>
    <property type="match status" value="1"/>
</dbReference>
<sequence length="267" mass="29676">MRGATPPSSSLPNRFRVGEVPTIYYVPDFVSAAEEASLVQEVQVAPVAKWKTLKNRRLQNWGGVVHEKGLISQPIPAWLSSITEKIAKETNLFPAPINHVLVNEYLPGQGITSHQDGPVYYPVVAILSLGAPTLMHFTPHVRLTEANNDENPDGLLEPSQKTQGGRDHPVQATCSLVLMPRSLLVFKDSAYTEYLHGIDEAYEDLLNNKVVNLDAYLSHVSSRNDGIAEDSRLGDVAEEKDMLRRTGTRVSLTCRHVPKVYKNFLRL</sequence>
<accession>A0A2K1L234</accession>
<dbReference type="Gramene" id="Pp3c2_18510V3.4">
    <property type="protein sequence ID" value="Pp3c2_18510V3.4"/>
    <property type="gene ID" value="Pp3c2_18510"/>
</dbReference>
<evidence type="ECO:0000256" key="2">
    <source>
        <dbReference type="ARBA" id="ARBA00007879"/>
    </source>
</evidence>
<evidence type="ECO:0000256" key="3">
    <source>
        <dbReference type="ARBA" id="ARBA00022723"/>
    </source>
</evidence>
<reference evidence="10 12" key="2">
    <citation type="journal article" date="2018" name="Plant J.">
        <title>The Physcomitrella patens chromosome-scale assembly reveals moss genome structure and evolution.</title>
        <authorList>
            <person name="Lang D."/>
            <person name="Ullrich K.K."/>
            <person name="Murat F."/>
            <person name="Fuchs J."/>
            <person name="Jenkins J."/>
            <person name="Haas F.B."/>
            <person name="Piednoel M."/>
            <person name="Gundlach H."/>
            <person name="Van Bel M."/>
            <person name="Meyberg R."/>
            <person name="Vives C."/>
            <person name="Morata J."/>
            <person name="Symeonidi A."/>
            <person name="Hiss M."/>
            <person name="Muchero W."/>
            <person name="Kamisugi Y."/>
            <person name="Saleh O."/>
            <person name="Blanc G."/>
            <person name="Decker E.L."/>
            <person name="van Gessel N."/>
            <person name="Grimwood J."/>
            <person name="Hayes R.D."/>
            <person name="Graham S.W."/>
            <person name="Gunter L.E."/>
            <person name="McDaniel S.F."/>
            <person name="Hoernstein S.N.W."/>
            <person name="Larsson A."/>
            <person name="Li F.W."/>
            <person name="Perroud P.F."/>
            <person name="Phillips J."/>
            <person name="Ranjan P."/>
            <person name="Rokshar D.S."/>
            <person name="Rothfels C.J."/>
            <person name="Schneider L."/>
            <person name="Shu S."/>
            <person name="Stevenson D.W."/>
            <person name="Thummler F."/>
            <person name="Tillich M."/>
            <person name="Villarreal Aguilar J.C."/>
            <person name="Widiez T."/>
            <person name="Wong G.K."/>
            <person name="Wymore A."/>
            <person name="Zhang Y."/>
            <person name="Zimmer A.D."/>
            <person name="Quatrano R.S."/>
            <person name="Mayer K.F.X."/>
            <person name="Goodstein D."/>
            <person name="Casacuberta J.M."/>
            <person name="Vandepoele K."/>
            <person name="Reski R."/>
            <person name="Cuming A.C."/>
            <person name="Tuskan G.A."/>
            <person name="Maumus F."/>
            <person name="Salse J."/>
            <person name="Schmutz J."/>
            <person name="Rensing S.A."/>
        </authorList>
    </citation>
    <scope>NUCLEOTIDE SEQUENCE [LARGE SCALE GENOMIC DNA]</scope>
    <source>
        <strain evidence="11 12">cv. Gransden 2004</strain>
    </source>
</reference>
<dbReference type="GeneID" id="112275570"/>
<reference evidence="10 12" key="1">
    <citation type="journal article" date="2008" name="Science">
        <title>The Physcomitrella genome reveals evolutionary insights into the conquest of land by plants.</title>
        <authorList>
            <person name="Rensing S."/>
            <person name="Lang D."/>
            <person name="Zimmer A."/>
            <person name="Terry A."/>
            <person name="Salamov A."/>
            <person name="Shapiro H."/>
            <person name="Nishiyama T."/>
            <person name="Perroud P.-F."/>
            <person name="Lindquist E."/>
            <person name="Kamisugi Y."/>
            <person name="Tanahashi T."/>
            <person name="Sakakibara K."/>
            <person name="Fujita T."/>
            <person name="Oishi K."/>
            <person name="Shin-I T."/>
            <person name="Kuroki Y."/>
            <person name="Toyoda A."/>
            <person name="Suzuki Y."/>
            <person name="Hashimoto A."/>
            <person name="Yamaguchi K."/>
            <person name="Sugano A."/>
            <person name="Kohara Y."/>
            <person name="Fujiyama A."/>
            <person name="Anterola A."/>
            <person name="Aoki S."/>
            <person name="Ashton N."/>
            <person name="Barbazuk W.B."/>
            <person name="Barker E."/>
            <person name="Bennetzen J."/>
            <person name="Bezanilla M."/>
            <person name="Blankenship R."/>
            <person name="Cho S.H."/>
            <person name="Dutcher S."/>
            <person name="Estelle M."/>
            <person name="Fawcett J.A."/>
            <person name="Gundlach H."/>
            <person name="Hanada K."/>
            <person name="Heyl A."/>
            <person name="Hicks K.A."/>
            <person name="Hugh J."/>
            <person name="Lohr M."/>
            <person name="Mayer K."/>
            <person name="Melkozernov A."/>
            <person name="Murata T."/>
            <person name="Nelson D."/>
            <person name="Pils B."/>
            <person name="Prigge M."/>
            <person name="Reiss B."/>
            <person name="Renner T."/>
            <person name="Rombauts S."/>
            <person name="Rushton P."/>
            <person name="Sanderfoot A."/>
            <person name="Schween G."/>
            <person name="Shiu S.-H."/>
            <person name="Stueber K."/>
            <person name="Theodoulou F.L."/>
            <person name="Tu H."/>
            <person name="Van de Peer Y."/>
            <person name="Verrier P.J."/>
            <person name="Waters E."/>
            <person name="Wood A."/>
            <person name="Yang L."/>
            <person name="Cove D."/>
            <person name="Cuming A."/>
            <person name="Hasebe M."/>
            <person name="Lucas S."/>
            <person name="Mishler D.B."/>
            <person name="Reski R."/>
            <person name="Grigoriev I."/>
            <person name="Quatrano R.S."/>
            <person name="Boore J.L."/>
        </authorList>
    </citation>
    <scope>NUCLEOTIDE SEQUENCE [LARGE SCALE GENOMIC DNA]</scope>
    <source>
        <strain evidence="11 12">cv. Gransden 2004</strain>
    </source>
</reference>
<dbReference type="EnsemblPlants" id="Pp3c2_18510V3.1">
    <property type="protein sequence ID" value="Pp3c2_18510V3.1"/>
    <property type="gene ID" value="Pp3c2_18510"/>
</dbReference>
<dbReference type="Gene3D" id="2.60.120.590">
    <property type="entry name" value="Alpha-ketoglutarate-dependent dioxygenase AlkB-like"/>
    <property type="match status" value="1"/>
</dbReference>
<feature type="region of interest" description="Disordered" evidence="8">
    <location>
        <begin position="145"/>
        <end position="168"/>
    </location>
</feature>
<evidence type="ECO:0000256" key="5">
    <source>
        <dbReference type="ARBA" id="ARBA00023002"/>
    </source>
</evidence>
<keyword evidence="5" id="KW-0560">Oxidoreductase</keyword>
<organism evidence="10">
    <name type="scientific">Physcomitrium patens</name>
    <name type="common">Spreading-leaved earth moss</name>
    <name type="synonym">Physcomitrella patens</name>
    <dbReference type="NCBI Taxonomy" id="3218"/>
    <lineage>
        <taxon>Eukaryota</taxon>
        <taxon>Viridiplantae</taxon>
        <taxon>Streptophyta</taxon>
        <taxon>Embryophyta</taxon>
        <taxon>Bryophyta</taxon>
        <taxon>Bryophytina</taxon>
        <taxon>Bryopsida</taxon>
        <taxon>Funariidae</taxon>
        <taxon>Funariales</taxon>
        <taxon>Funariaceae</taxon>
        <taxon>Physcomitrium</taxon>
    </lineage>
</organism>
<dbReference type="InterPro" id="IPR027450">
    <property type="entry name" value="AlkB-like"/>
</dbReference>
<comment type="similarity">
    <text evidence="2">Belongs to the alkB family.</text>
</comment>
<evidence type="ECO:0000313" key="10">
    <source>
        <dbReference type="EMBL" id="PNR60095.1"/>
    </source>
</evidence>
<protein>
    <recommendedName>
        <fullName evidence="9">Fe2OG dioxygenase domain-containing protein</fullName>
    </recommendedName>
</protein>
<dbReference type="Gramene" id="Pp3c2_18510V3.3">
    <property type="protein sequence ID" value="Pp3c2_18510V3.3"/>
    <property type="gene ID" value="Pp3c2_18510"/>
</dbReference>